<evidence type="ECO:0000259" key="2">
    <source>
        <dbReference type="Pfam" id="PF00582"/>
    </source>
</evidence>
<dbReference type="InterPro" id="IPR006016">
    <property type="entry name" value="UspA"/>
</dbReference>
<dbReference type="PANTHER" id="PTHR46268:SF6">
    <property type="entry name" value="UNIVERSAL STRESS PROTEIN UP12"/>
    <property type="match status" value="1"/>
</dbReference>
<sequence length="324" mass="34012">MPTPPLVVPTDLSAAAAEALRYALRMSRATGAPVHLLHVVAWPDAGRFEADSEALTAGEEEADEAARAQAALRAVVAEAGAEGEVVLAVRHGNVPAADVLGYVRDVEAGLVVMGTCGRRPRRHVLGSVAGEVVQTAPCDVLLVPHRDEAPFSAAPPRRVLAPVDFSSASRPLALVALRLARDLGAEGVDLVHVLEPLPHPLRWLDETLVDVAPTIRERAEVALHELADDVAAEVPGVPVARYIERGKAARTVARVAEALGDDLILVGPHAERPVFDRLLGSVAEGVARRARCPVLVARRSAAPGPLDAADVDGRSYEAAAPPYA</sequence>
<feature type="domain" description="UspA" evidence="2">
    <location>
        <begin position="157"/>
        <end position="298"/>
    </location>
</feature>
<dbReference type="Pfam" id="PF00582">
    <property type="entry name" value="Usp"/>
    <property type="match status" value="2"/>
</dbReference>
<gene>
    <name evidence="3" type="ORF">RM540_03735</name>
</gene>
<evidence type="ECO:0000313" key="4">
    <source>
        <dbReference type="Proteomes" id="UP001267426"/>
    </source>
</evidence>
<feature type="domain" description="UspA" evidence="2">
    <location>
        <begin position="6"/>
        <end position="144"/>
    </location>
</feature>
<dbReference type="InterPro" id="IPR006015">
    <property type="entry name" value="Universal_stress_UspA"/>
</dbReference>
<evidence type="ECO:0000256" key="1">
    <source>
        <dbReference type="ARBA" id="ARBA00008791"/>
    </source>
</evidence>
<proteinExistence type="inferred from homology"/>
<dbReference type="Proteomes" id="UP001267426">
    <property type="component" value="Unassembled WGS sequence"/>
</dbReference>
<dbReference type="PRINTS" id="PR01438">
    <property type="entry name" value="UNVRSLSTRESS"/>
</dbReference>
<evidence type="ECO:0000313" key="3">
    <source>
        <dbReference type="EMBL" id="MDT0630849.1"/>
    </source>
</evidence>
<keyword evidence="4" id="KW-1185">Reference proteome</keyword>
<accession>A0ABU3BNI5</accession>
<dbReference type="EMBL" id="JAVRHT010000005">
    <property type="protein sequence ID" value="MDT0630849.1"/>
    <property type="molecule type" value="Genomic_DNA"/>
</dbReference>
<dbReference type="SUPFAM" id="SSF52402">
    <property type="entry name" value="Adenine nucleotide alpha hydrolases-like"/>
    <property type="match status" value="2"/>
</dbReference>
<reference evidence="3 4" key="1">
    <citation type="submission" date="2023-09" db="EMBL/GenBank/DDBJ databases">
        <authorList>
            <person name="Rey-Velasco X."/>
        </authorList>
    </citation>
    <scope>NUCLEOTIDE SEQUENCE [LARGE SCALE GENOMIC DNA]</scope>
    <source>
        <strain evidence="3 4">F394</strain>
    </source>
</reference>
<organism evidence="3 4">
    <name type="scientific">Rubrivirga litoralis</name>
    <dbReference type="NCBI Taxonomy" id="3075598"/>
    <lineage>
        <taxon>Bacteria</taxon>
        <taxon>Pseudomonadati</taxon>
        <taxon>Rhodothermota</taxon>
        <taxon>Rhodothermia</taxon>
        <taxon>Rhodothermales</taxon>
        <taxon>Rubricoccaceae</taxon>
        <taxon>Rubrivirga</taxon>
    </lineage>
</organism>
<comment type="similarity">
    <text evidence="1">Belongs to the universal stress protein A family.</text>
</comment>
<dbReference type="Gene3D" id="3.40.50.620">
    <property type="entry name" value="HUPs"/>
    <property type="match status" value="2"/>
</dbReference>
<name>A0ABU3BNI5_9BACT</name>
<dbReference type="InterPro" id="IPR014729">
    <property type="entry name" value="Rossmann-like_a/b/a_fold"/>
</dbReference>
<dbReference type="CDD" id="cd00293">
    <property type="entry name" value="USP-like"/>
    <property type="match status" value="2"/>
</dbReference>
<dbReference type="PANTHER" id="PTHR46268">
    <property type="entry name" value="STRESS RESPONSE PROTEIN NHAX"/>
    <property type="match status" value="1"/>
</dbReference>
<protein>
    <submittedName>
        <fullName evidence="3">Universal stress protein</fullName>
    </submittedName>
</protein>
<comment type="caution">
    <text evidence="3">The sequence shown here is derived from an EMBL/GenBank/DDBJ whole genome shotgun (WGS) entry which is preliminary data.</text>
</comment>
<dbReference type="RefSeq" id="WP_311662185.1">
    <property type="nucleotide sequence ID" value="NZ_JAVRHT010000005.1"/>
</dbReference>